<accession>T0ZF02</accession>
<dbReference type="AlphaFoldDB" id="T0ZF02"/>
<reference evidence="2" key="1">
    <citation type="submission" date="2013-08" db="EMBL/GenBank/DDBJ databases">
        <authorList>
            <person name="Mendez C."/>
            <person name="Richter M."/>
            <person name="Ferrer M."/>
            <person name="Sanchez J."/>
        </authorList>
    </citation>
    <scope>NUCLEOTIDE SEQUENCE</scope>
</reference>
<dbReference type="InterPro" id="IPR051680">
    <property type="entry name" value="ATP-dep_Glu-Cys_Ligase-2"/>
</dbReference>
<gene>
    <name evidence="2" type="ORF">B1B_19146</name>
</gene>
<reference evidence="2" key="2">
    <citation type="journal article" date="2014" name="ISME J.">
        <title>Microbial stratification in low pH oxic and suboxic macroscopic growths along an acid mine drainage.</title>
        <authorList>
            <person name="Mendez-Garcia C."/>
            <person name="Mesa V."/>
            <person name="Sprenger R.R."/>
            <person name="Richter M."/>
            <person name="Diez M.S."/>
            <person name="Solano J."/>
            <person name="Bargiela R."/>
            <person name="Golyshina O.V."/>
            <person name="Manteca A."/>
            <person name="Ramos J.L."/>
            <person name="Gallego J.R."/>
            <person name="Llorente I."/>
            <person name="Martins Dos Santos V.A."/>
            <person name="Jensen O.N."/>
            <person name="Pelaez A.I."/>
            <person name="Sanchez J."/>
            <person name="Ferrer M."/>
        </authorList>
    </citation>
    <scope>NUCLEOTIDE SEQUENCE</scope>
</reference>
<sequence length="101" mass="11286">MLYMRTTAGEERVDVVYRRVDDDFLDPLHFRPDSQLGCAGLLNAARAGNVTIANAVGNGIADDKLTYTYVPALIDYYLGERPILAQPCRRTGLEDADQREH</sequence>
<dbReference type="PANTHER" id="PTHR34595:SF7">
    <property type="entry name" value="SLL1039 PROTEIN"/>
    <property type="match status" value="1"/>
</dbReference>
<name>T0ZF02_9ZZZZ</name>
<organism evidence="2">
    <name type="scientific">mine drainage metagenome</name>
    <dbReference type="NCBI Taxonomy" id="410659"/>
    <lineage>
        <taxon>unclassified sequences</taxon>
        <taxon>metagenomes</taxon>
        <taxon>ecological metagenomes</taxon>
    </lineage>
</organism>
<protein>
    <submittedName>
        <fullName evidence="2">Protein containing DUF404, bacteria</fullName>
    </submittedName>
</protein>
<feature type="domain" description="Circularly permuted ATPgrasp" evidence="1">
    <location>
        <begin position="2"/>
        <end position="87"/>
    </location>
</feature>
<feature type="non-terminal residue" evidence="2">
    <location>
        <position position="101"/>
    </location>
</feature>
<dbReference type="InterPro" id="IPR007302">
    <property type="entry name" value="CP_ATPgrasp"/>
</dbReference>
<dbReference type="Pfam" id="PF04174">
    <property type="entry name" value="CP_ATPgrasp_1"/>
    <property type="match status" value="1"/>
</dbReference>
<comment type="caution">
    <text evidence="2">The sequence shown here is derived from an EMBL/GenBank/DDBJ whole genome shotgun (WGS) entry which is preliminary data.</text>
</comment>
<dbReference type="Gene3D" id="3.40.50.11290">
    <property type="match status" value="1"/>
</dbReference>
<evidence type="ECO:0000313" key="2">
    <source>
        <dbReference type="EMBL" id="EQD27454.1"/>
    </source>
</evidence>
<proteinExistence type="predicted"/>
<dbReference type="PANTHER" id="PTHR34595">
    <property type="entry name" value="BLR5612 PROTEIN"/>
    <property type="match status" value="1"/>
</dbReference>
<dbReference type="EMBL" id="AUZY01012867">
    <property type="protein sequence ID" value="EQD27454.1"/>
    <property type="molecule type" value="Genomic_DNA"/>
</dbReference>
<evidence type="ECO:0000259" key="1">
    <source>
        <dbReference type="Pfam" id="PF04174"/>
    </source>
</evidence>